<dbReference type="AlphaFoldDB" id="A0A4V2MVX5"/>
<dbReference type="Pfam" id="PF02800">
    <property type="entry name" value="Gp_dh_C"/>
    <property type="match status" value="1"/>
</dbReference>
<dbReference type="CDD" id="cd03038">
    <property type="entry name" value="GST_N_etherase_LigE"/>
    <property type="match status" value="1"/>
</dbReference>
<dbReference type="CDD" id="cd18126">
    <property type="entry name" value="GAPDH_I_C"/>
    <property type="match status" value="1"/>
</dbReference>
<dbReference type="SUPFAM" id="SSF52833">
    <property type="entry name" value="Thioredoxin-like"/>
    <property type="match status" value="1"/>
</dbReference>
<dbReference type="GO" id="GO:0004365">
    <property type="term" value="F:glyceraldehyde-3-phosphate dehydrogenase (NAD+) (phosphorylating) activity"/>
    <property type="evidence" value="ECO:0007669"/>
    <property type="project" value="TreeGrafter"/>
</dbReference>
<dbReference type="InterPro" id="IPR036249">
    <property type="entry name" value="Thioredoxin-like_sf"/>
</dbReference>
<proteinExistence type="inferred from homology"/>
<sequence>MYVVGVNEELYDPSANAKVISNASCTTNCLAVLAKVINDNFGIVEGLMTTVHATTATQKTVDGPSHKDWRGGRAVNNNIIPSSTGAAKAVGKVIPSLNGNLTGMSFRVPTIDVSCVDLVARFEKSVTYDEIKAVVKAAAEGPLKGVLDYTEDAVVSTDFISNTASCIFDASAGISLNKNFVKLIAWYDNEWGYSRRIVDLLTPFREQFAKYLTTPSIMKEITFYDIPGKTEEGKAWSPNTWNARFALNLKGLKYKTEWIEYPDIEAVCKQLGASASDLKSDGVTPHYTLPVIHDPNTGRVIADSSAIAEYLDATYPTAGPRLFPDGCDGEGTRVREEQECWRVNEDEFGRGFADNGNANGVPWINTASLATGEGCTNFLFVVELFDSFGPVLDILQLRANLRRDGEIE</sequence>
<protein>
    <recommendedName>
        <fullName evidence="7">GST N-terminal domain-containing protein</fullName>
    </recommendedName>
</protein>
<comment type="similarity">
    <text evidence="2">Belongs to the glyceraldehyde-3-phosphate dehydrogenase family.</text>
</comment>
<dbReference type="PRINTS" id="PR00078">
    <property type="entry name" value="G3PDHDRGNASE"/>
</dbReference>
<dbReference type="EMBL" id="RWJN01000254">
    <property type="protein sequence ID" value="TCD64127.1"/>
    <property type="molecule type" value="Genomic_DNA"/>
</dbReference>
<evidence type="ECO:0000313" key="8">
    <source>
        <dbReference type="EMBL" id="TCD64127.1"/>
    </source>
</evidence>
<comment type="subunit">
    <text evidence="3">Homotetramer.</text>
</comment>
<dbReference type="Pfam" id="PF13409">
    <property type="entry name" value="GST_N_2"/>
    <property type="match status" value="1"/>
</dbReference>
<dbReference type="PROSITE" id="PS50404">
    <property type="entry name" value="GST_NTER"/>
    <property type="match status" value="1"/>
</dbReference>
<evidence type="ECO:0000256" key="2">
    <source>
        <dbReference type="ARBA" id="ARBA00007406"/>
    </source>
</evidence>
<dbReference type="InterPro" id="IPR036291">
    <property type="entry name" value="NAD(P)-bd_dom_sf"/>
</dbReference>
<dbReference type="Gene3D" id="3.40.30.10">
    <property type="entry name" value="Glutaredoxin"/>
    <property type="match status" value="1"/>
</dbReference>
<dbReference type="OrthoDB" id="4951845at2759"/>
<dbReference type="InterPro" id="IPR020830">
    <property type="entry name" value="GlycerAld_3-P_DH_AS"/>
</dbReference>
<accession>A0A4V2MVX5</accession>
<dbReference type="SUPFAM" id="SSF55347">
    <property type="entry name" value="Glyceraldehyde-3-phosphate dehydrogenase-like, C-terminal domain"/>
    <property type="match status" value="1"/>
</dbReference>
<reference evidence="8 9" key="1">
    <citation type="submission" date="2018-11" db="EMBL/GenBank/DDBJ databases">
        <title>Genome assembly of Steccherinum ochraceum LE-BIN_3174, the white-rot fungus of the Steccherinaceae family (The Residual Polyporoid clade, Polyporales, Basidiomycota).</title>
        <authorList>
            <person name="Fedorova T.V."/>
            <person name="Glazunova O.A."/>
            <person name="Landesman E.O."/>
            <person name="Moiseenko K.V."/>
            <person name="Psurtseva N.V."/>
            <person name="Savinova O.S."/>
            <person name="Shakhova N.V."/>
            <person name="Tyazhelova T.V."/>
            <person name="Vasina D.V."/>
        </authorList>
    </citation>
    <scope>NUCLEOTIDE SEQUENCE [LARGE SCALE GENOMIC DNA]</scope>
    <source>
        <strain evidence="8 9">LE-BIN_3174</strain>
    </source>
</reference>
<evidence type="ECO:0000256" key="6">
    <source>
        <dbReference type="ARBA" id="ARBA00023027"/>
    </source>
</evidence>
<dbReference type="PANTHER" id="PTHR10836">
    <property type="entry name" value="GLYCERALDEHYDE 3-PHOSPHATE DEHYDROGENASE"/>
    <property type="match status" value="1"/>
</dbReference>
<dbReference type="FunFam" id="3.30.360.10:FF:000001">
    <property type="entry name" value="Glyceraldehyde-3-phosphate dehydrogenase"/>
    <property type="match status" value="1"/>
</dbReference>
<feature type="domain" description="GST N-terminal" evidence="7">
    <location>
        <begin position="227"/>
        <end position="319"/>
    </location>
</feature>
<evidence type="ECO:0000256" key="5">
    <source>
        <dbReference type="ARBA" id="ARBA00023002"/>
    </source>
</evidence>
<dbReference type="Gene3D" id="3.30.360.10">
    <property type="entry name" value="Dihydrodipicolinate Reductase, domain 2"/>
    <property type="match status" value="1"/>
</dbReference>
<gene>
    <name evidence="8" type="ORF">EIP91_004508</name>
</gene>
<evidence type="ECO:0000256" key="4">
    <source>
        <dbReference type="ARBA" id="ARBA00022490"/>
    </source>
</evidence>
<organism evidence="8 9">
    <name type="scientific">Steccherinum ochraceum</name>
    <dbReference type="NCBI Taxonomy" id="92696"/>
    <lineage>
        <taxon>Eukaryota</taxon>
        <taxon>Fungi</taxon>
        <taxon>Dikarya</taxon>
        <taxon>Basidiomycota</taxon>
        <taxon>Agaricomycotina</taxon>
        <taxon>Agaricomycetes</taxon>
        <taxon>Polyporales</taxon>
        <taxon>Steccherinaceae</taxon>
        <taxon>Steccherinum</taxon>
    </lineage>
</organism>
<comment type="caution">
    <text evidence="8">The sequence shown here is derived from an EMBL/GenBank/DDBJ whole genome shotgun (WGS) entry which is preliminary data.</text>
</comment>
<comment type="pathway">
    <text evidence="1">Carbohydrate degradation; glycolysis; pyruvate from D-glyceraldehyde 3-phosphate: step 1/5.</text>
</comment>
<dbReference type="InterPro" id="IPR020829">
    <property type="entry name" value="GlycerAld_3-P_DH_cat"/>
</dbReference>
<evidence type="ECO:0000256" key="1">
    <source>
        <dbReference type="ARBA" id="ARBA00004869"/>
    </source>
</evidence>
<dbReference type="PROSITE" id="PS00071">
    <property type="entry name" value="GAPDH"/>
    <property type="match status" value="1"/>
</dbReference>
<dbReference type="STRING" id="92696.A0A4V2MVX5"/>
<evidence type="ECO:0000256" key="3">
    <source>
        <dbReference type="ARBA" id="ARBA00011881"/>
    </source>
</evidence>
<evidence type="ECO:0000259" key="7">
    <source>
        <dbReference type="PROSITE" id="PS50404"/>
    </source>
</evidence>
<keyword evidence="4" id="KW-0963">Cytoplasm</keyword>
<dbReference type="PANTHER" id="PTHR10836:SF76">
    <property type="entry name" value="GLYCERALDEHYDE-3-PHOSPHATE DEHYDROGENASE-RELATED"/>
    <property type="match status" value="1"/>
</dbReference>
<name>A0A4V2MVX5_9APHY</name>
<dbReference type="SUPFAM" id="SSF51735">
    <property type="entry name" value="NAD(P)-binding Rossmann-fold domains"/>
    <property type="match status" value="1"/>
</dbReference>
<keyword evidence="6" id="KW-0520">NAD</keyword>
<evidence type="ECO:0000313" key="9">
    <source>
        <dbReference type="Proteomes" id="UP000292702"/>
    </source>
</evidence>
<keyword evidence="9" id="KW-1185">Reference proteome</keyword>
<dbReference type="GO" id="GO:0006096">
    <property type="term" value="P:glycolytic process"/>
    <property type="evidence" value="ECO:0007669"/>
    <property type="project" value="TreeGrafter"/>
</dbReference>
<dbReference type="InterPro" id="IPR020831">
    <property type="entry name" value="GlycerAld/Erythrose_P_DH"/>
</dbReference>
<dbReference type="Proteomes" id="UP000292702">
    <property type="component" value="Unassembled WGS sequence"/>
</dbReference>
<dbReference type="GO" id="GO:0005829">
    <property type="term" value="C:cytosol"/>
    <property type="evidence" value="ECO:0007669"/>
    <property type="project" value="TreeGrafter"/>
</dbReference>
<dbReference type="InterPro" id="IPR004045">
    <property type="entry name" value="Glutathione_S-Trfase_N"/>
</dbReference>
<keyword evidence="5" id="KW-0560">Oxidoreductase</keyword>